<evidence type="ECO:0000313" key="7">
    <source>
        <dbReference type="Proteomes" id="UP001202717"/>
    </source>
</evidence>
<dbReference type="InterPro" id="IPR011659">
    <property type="entry name" value="WD40"/>
</dbReference>
<feature type="domain" description="OmpA-like" evidence="5">
    <location>
        <begin position="508"/>
        <end position="626"/>
    </location>
</feature>
<dbReference type="InterPro" id="IPR006665">
    <property type="entry name" value="OmpA-like"/>
</dbReference>
<evidence type="ECO:0000256" key="1">
    <source>
        <dbReference type="ARBA" id="ARBA00004442"/>
    </source>
</evidence>
<dbReference type="SUPFAM" id="SSF49464">
    <property type="entry name" value="Carboxypeptidase regulatory domain-like"/>
    <property type="match status" value="1"/>
</dbReference>
<dbReference type="InterPro" id="IPR050330">
    <property type="entry name" value="Bact_OuterMem_StrucFunc"/>
</dbReference>
<dbReference type="EMBL" id="CP116221">
    <property type="protein sequence ID" value="WCO00788.1"/>
    <property type="molecule type" value="Genomic_DNA"/>
</dbReference>
<dbReference type="CDD" id="cd07185">
    <property type="entry name" value="OmpA_C-like"/>
    <property type="match status" value="1"/>
</dbReference>
<protein>
    <submittedName>
        <fullName evidence="6">OmpA family protein</fullName>
    </submittedName>
</protein>
<dbReference type="Pfam" id="PF07676">
    <property type="entry name" value="PD40"/>
    <property type="match status" value="2"/>
</dbReference>
<sequence>MPLKSIFSIVFCFYALVTHCQSSKTNKAHKLFASKAYIQASELYEELTETNDSITLNLADCYYYNGMMDKAAENYLKVFQNPYKEISNSYYFKYAHALYGIDNIEVADSIMSIYTSHKTDTPLYIENLEHAIPFLYDVQLIKSGNIPGDFAINYYDEKVSFSSLRKNASRKYKWNEESYLDIYIANFTEEGNLENIEELPANINTNTHESNAVLSSDGNTLYFSRTNNKRTEIDDIKIATVKLYKATKVDGEWNNIEELPFSSNLYSVMHPALNTNNDKLYFSSDMKGGQGSFDIYYVDISSDSTYSEPINLGSKINTRHREQFPFISKDTTLYYASDGLQGLGGLDVFMCEFNKNDENWNTPLNLGNTINTGKDDFSFVVNSEENTGFLSSNRSGRDNLYSFLRRDKNRSVVLEGTVKDLHSQEILPNTSITIFDENNNAIDSVKVDKDGRYKFHIKPFKTYKIEGFKPLYIPKAVDFDTDDSGKIELNIELELESYDDAEEIVYEKDGYVYIQLENIYFELDKWNIEPQAASTLNVLIELMKKYPRMEVELGAHTDTRSSNDYNLKLSNNRANSAMQYIISKGINQSRMKAVGYGETQLLVDCGNECSEEEHSINRRCEFIITK</sequence>
<dbReference type="SUPFAM" id="SSF103088">
    <property type="entry name" value="OmpA-like"/>
    <property type="match status" value="1"/>
</dbReference>
<name>A0ABY7RUI4_9FLAO</name>
<dbReference type="Pfam" id="PF00691">
    <property type="entry name" value="OmpA"/>
    <property type="match status" value="1"/>
</dbReference>
<evidence type="ECO:0000313" key="6">
    <source>
        <dbReference type="EMBL" id="WCO00788.1"/>
    </source>
</evidence>
<dbReference type="RefSeq" id="WP_249997454.1">
    <property type="nucleotide sequence ID" value="NZ_CP116221.1"/>
</dbReference>
<reference evidence="6 7" key="1">
    <citation type="submission" date="2023-01" db="EMBL/GenBank/DDBJ databases">
        <title>Psychroserpens ponticola sp. nov., isolated from seawater.</title>
        <authorList>
            <person name="Kristyanto S."/>
            <person name="Jung J."/>
            <person name="Kim J.M."/>
            <person name="Jeon C.O."/>
        </authorList>
    </citation>
    <scope>NUCLEOTIDE SEQUENCE [LARGE SCALE GENOMIC DNA]</scope>
    <source>
        <strain evidence="6 7">MSW6</strain>
    </source>
</reference>
<dbReference type="Gene3D" id="3.30.1330.60">
    <property type="entry name" value="OmpA-like domain"/>
    <property type="match status" value="1"/>
</dbReference>
<accession>A0ABY7RUI4</accession>
<evidence type="ECO:0000256" key="4">
    <source>
        <dbReference type="PROSITE-ProRule" id="PRU00473"/>
    </source>
</evidence>
<keyword evidence="2 4" id="KW-0472">Membrane</keyword>
<dbReference type="InterPro" id="IPR036737">
    <property type="entry name" value="OmpA-like_sf"/>
</dbReference>
<dbReference type="Gene3D" id="1.25.40.10">
    <property type="entry name" value="Tetratricopeptide repeat domain"/>
    <property type="match status" value="1"/>
</dbReference>
<dbReference type="SUPFAM" id="SSF48452">
    <property type="entry name" value="TPR-like"/>
    <property type="match status" value="1"/>
</dbReference>
<keyword evidence="3" id="KW-0998">Cell outer membrane</keyword>
<evidence type="ECO:0000256" key="2">
    <source>
        <dbReference type="ARBA" id="ARBA00023136"/>
    </source>
</evidence>
<dbReference type="Proteomes" id="UP001202717">
    <property type="component" value="Chromosome"/>
</dbReference>
<comment type="subcellular location">
    <subcellularLocation>
        <location evidence="1">Cell outer membrane</location>
    </subcellularLocation>
</comment>
<dbReference type="InterPro" id="IPR008969">
    <property type="entry name" value="CarboxyPept-like_regulatory"/>
</dbReference>
<gene>
    <name evidence="6" type="ORF">MUN68_011990</name>
</gene>
<evidence type="ECO:0000259" key="5">
    <source>
        <dbReference type="PROSITE" id="PS51123"/>
    </source>
</evidence>
<proteinExistence type="predicted"/>
<dbReference type="SUPFAM" id="SSF82171">
    <property type="entry name" value="DPP6 N-terminal domain-like"/>
    <property type="match status" value="1"/>
</dbReference>
<dbReference type="PANTHER" id="PTHR30329">
    <property type="entry name" value="STATOR ELEMENT OF FLAGELLAR MOTOR COMPLEX"/>
    <property type="match status" value="1"/>
</dbReference>
<keyword evidence="7" id="KW-1185">Reference proteome</keyword>
<organism evidence="6 7">
    <name type="scientific">Psychroserpens ponticola</name>
    <dbReference type="NCBI Taxonomy" id="2932268"/>
    <lineage>
        <taxon>Bacteria</taxon>
        <taxon>Pseudomonadati</taxon>
        <taxon>Bacteroidota</taxon>
        <taxon>Flavobacteriia</taxon>
        <taxon>Flavobacteriales</taxon>
        <taxon>Flavobacteriaceae</taxon>
        <taxon>Psychroserpens</taxon>
    </lineage>
</organism>
<dbReference type="PANTHER" id="PTHR30329:SF21">
    <property type="entry name" value="LIPOPROTEIN YIAD-RELATED"/>
    <property type="match status" value="1"/>
</dbReference>
<evidence type="ECO:0000256" key="3">
    <source>
        <dbReference type="ARBA" id="ARBA00023237"/>
    </source>
</evidence>
<dbReference type="InterPro" id="IPR006664">
    <property type="entry name" value="OMP_bac"/>
</dbReference>
<dbReference type="PROSITE" id="PS51123">
    <property type="entry name" value="OMPA_2"/>
    <property type="match status" value="1"/>
</dbReference>
<dbReference type="Gene3D" id="2.60.40.1120">
    <property type="entry name" value="Carboxypeptidase-like, regulatory domain"/>
    <property type="match status" value="1"/>
</dbReference>
<dbReference type="PRINTS" id="PR01021">
    <property type="entry name" value="OMPADOMAIN"/>
</dbReference>
<dbReference type="InterPro" id="IPR011990">
    <property type="entry name" value="TPR-like_helical_dom_sf"/>
</dbReference>